<keyword evidence="1 4" id="KW-0808">Transferase</keyword>
<evidence type="ECO:0000259" key="3">
    <source>
        <dbReference type="PROSITE" id="PS51186"/>
    </source>
</evidence>
<evidence type="ECO:0000313" key="4">
    <source>
        <dbReference type="EMBL" id="PXV62325.1"/>
    </source>
</evidence>
<dbReference type="PANTHER" id="PTHR43420">
    <property type="entry name" value="ACETYLTRANSFERASE"/>
    <property type="match status" value="1"/>
</dbReference>
<evidence type="ECO:0000313" key="5">
    <source>
        <dbReference type="Proteomes" id="UP000247973"/>
    </source>
</evidence>
<dbReference type="EMBL" id="QICL01000020">
    <property type="protein sequence ID" value="PXV62325.1"/>
    <property type="molecule type" value="Genomic_DNA"/>
</dbReference>
<dbReference type="GO" id="GO:0016747">
    <property type="term" value="F:acyltransferase activity, transferring groups other than amino-acyl groups"/>
    <property type="evidence" value="ECO:0007669"/>
    <property type="project" value="InterPro"/>
</dbReference>
<dbReference type="InterPro" id="IPR016181">
    <property type="entry name" value="Acyl_CoA_acyltransferase"/>
</dbReference>
<dbReference type="InterPro" id="IPR000182">
    <property type="entry name" value="GNAT_dom"/>
</dbReference>
<name>A0A2V3PNR6_9BACT</name>
<feature type="domain" description="N-acetyltransferase" evidence="3">
    <location>
        <begin position="1"/>
        <end position="170"/>
    </location>
</feature>
<dbReference type="OrthoDB" id="9797456at2"/>
<dbReference type="SUPFAM" id="SSF55729">
    <property type="entry name" value="Acyl-CoA N-acyltransferases (Nat)"/>
    <property type="match status" value="1"/>
</dbReference>
<reference evidence="4 5" key="1">
    <citation type="submission" date="2018-03" db="EMBL/GenBank/DDBJ databases">
        <title>Genomic Encyclopedia of Archaeal and Bacterial Type Strains, Phase II (KMG-II): from individual species to whole genera.</title>
        <authorList>
            <person name="Goeker M."/>
        </authorList>
    </citation>
    <scope>NUCLEOTIDE SEQUENCE [LARGE SCALE GENOMIC DNA]</scope>
    <source>
        <strain evidence="4 5">DSM 100214</strain>
    </source>
</reference>
<dbReference type="Pfam" id="PF00583">
    <property type="entry name" value="Acetyltransf_1"/>
    <property type="match status" value="1"/>
</dbReference>
<evidence type="ECO:0000256" key="2">
    <source>
        <dbReference type="ARBA" id="ARBA00023315"/>
    </source>
</evidence>
<evidence type="ECO:0000256" key="1">
    <source>
        <dbReference type="ARBA" id="ARBA00022679"/>
    </source>
</evidence>
<protein>
    <submittedName>
        <fullName evidence="4">Acetyltransferase (GNAT) family protein</fullName>
    </submittedName>
</protein>
<sequence length="173" mass="19883">MVIEKAIPKDIDELEALYNDLNDYLEANVNYPGWIKHIYPVRETAIEGIKEDNLFVLRTDGIIAGSVILNNEPEKAYDEVEWGIEAGYDEIIVVHTLVINPKCMQKGVALELMNYAQKYAVKQNMKSIRLDVSVNNVPAIALYEKLGYKYIGTVDLGLNYDHLKWFRLYEKLL</sequence>
<comment type="caution">
    <text evidence="4">The sequence shown here is derived from an EMBL/GenBank/DDBJ whole genome shotgun (WGS) entry which is preliminary data.</text>
</comment>
<dbReference type="InterPro" id="IPR050680">
    <property type="entry name" value="YpeA/RimI_acetyltransf"/>
</dbReference>
<dbReference type="Proteomes" id="UP000247973">
    <property type="component" value="Unassembled WGS sequence"/>
</dbReference>
<gene>
    <name evidence="4" type="ORF">CLV62_12012</name>
</gene>
<accession>A0A2V3PNR6</accession>
<dbReference type="Gene3D" id="3.40.630.30">
    <property type="match status" value="1"/>
</dbReference>
<dbReference type="PANTHER" id="PTHR43420:SF47">
    <property type="entry name" value="N-ACETYLTRANSFERASE DOMAIN-CONTAINING PROTEIN"/>
    <property type="match status" value="1"/>
</dbReference>
<dbReference type="RefSeq" id="WP_110311462.1">
    <property type="nucleotide sequence ID" value="NZ_QICL01000020.1"/>
</dbReference>
<keyword evidence="5" id="KW-1185">Reference proteome</keyword>
<keyword evidence="2" id="KW-0012">Acyltransferase</keyword>
<dbReference type="PROSITE" id="PS51186">
    <property type="entry name" value="GNAT"/>
    <property type="match status" value="1"/>
</dbReference>
<proteinExistence type="predicted"/>
<dbReference type="CDD" id="cd04301">
    <property type="entry name" value="NAT_SF"/>
    <property type="match status" value="1"/>
</dbReference>
<organism evidence="4 5">
    <name type="scientific">Dysgonomonas alginatilytica</name>
    <dbReference type="NCBI Taxonomy" id="1605892"/>
    <lineage>
        <taxon>Bacteria</taxon>
        <taxon>Pseudomonadati</taxon>
        <taxon>Bacteroidota</taxon>
        <taxon>Bacteroidia</taxon>
        <taxon>Bacteroidales</taxon>
        <taxon>Dysgonomonadaceae</taxon>
        <taxon>Dysgonomonas</taxon>
    </lineage>
</organism>
<dbReference type="AlphaFoldDB" id="A0A2V3PNR6"/>